<dbReference type="Pfam" id="PF00251">
    <property type="entry name" value="Glyco_hydro_32N"/>
    <property type="match status" value="1"/>
</dbReference>
<dbReference type="RefSeq" id="WP_285629832.1">
    <property type="nucleotide sequence ID" value="NZ_BSTJ01000010.1"/>
</dbReference>
<evidence type="ECO:0000259" key="5">
    <source>
        <dbReference type="Pfam" id="PF00251"/>
    </source>
</evidence>
<gene>
    <name evidence="6" type="ORF">Airi01_072160</name>
</gene>
<evidence type="ECO:0000256" key="4">
    <source>
        <dbReference type="SAM" id="SignalP"/>
    </source>
</evidence>
<keyword evidence="2" id="KW-0378">Hydrolase</keyword>
<dbReference type="InterPro" id="IPR006624">
    <property type="entry name" value="Beta-propeller_rpt_TECPR"/>
</dbReference>
<dbReference type="InterPro" id="IPR023296">
    <property type="entry name" value="Glyco_hydro_beta-prop_sf"/>
</dbReference>
<organism evidence="6 7">
    <name type="scientific">Actinoallomurus iriomotensis</name>
    <dbReference type="NCBI Taxonomy" id="478107"/>
    <lineage>
        <taxon>Bacteria</taxon>
        <taxon>Bacillati</taxon>
        <taxon>Actinomycetota</taxon>
        <taxon>Actinomycetes</taxon>
        <taxon>Streptosporangiales</taxon>
        <taxon>Thermomonosporaceae</taxon>
        <taxon>Actinoallomurus</taxon>
    </lineage>
</organism>
<dbReference type="InterPro" id="IPR013148">
    <property type="entry name" value="Glyco_hydro_32_N"/>
</dbReference>
<dbReference type="Gene3D" id="2.115.10.20">
    <property type="entry name" value="Glycosyl hydrolase domain, family 43"/>
    <property type="match status" value="1"/>
</dbReference>
<dbReference type="SMART" id="SM00706">
    <property type="entry name" value="TECPR"/>
    <property type="match status" value="4"/>
</dbReference>
<dbReference type="EMBL" id="BSTJ01000010">
    <property type="protein sequence ID" value="GLY78949.1"/>
    <property type="molecule type" value="Genomic_DNA"/>
</dbReference>
<reference evidence="6" key="1">
    <citation type="submission" date="2023-03" db="EMBL/GenBank/DDBJ databases">
        <title>Actinoallomurus iriomotensis NBRC 103681.</title>
        <authorList>
            <person name="Ichikawa N."/>
            <person name="Sato H."/>
            <person name="Tonouchi N."/>
        </authorList>
    </citation>
    <scope>NUCLEOTIDE SEQUENCE</scope>
    <source>
        <strain evidence="6">NBRC 103681</strain>
    </source>
</reference>
<comment type="similarity">
    <text evidence="1">Belongs to the glycosyl hydrolase 32 family.</text>
</comment>
<name>A0A9W6RNG2_9ACTN</name>
<proteinExistence type="inferred from homology"/>
<sequence length="568" mass="60441">MRRILLVALATLAAALTCVPAKASPVAGAWVTASAFSKIYDPSTPTQQWYINDHTFVRDDAGTWHMFGITHAEPADPVNEIEFAHATAPSLGGPWTKQAPALTVDRSYFGETHLWAPHVIHVGGTYYMFYNGGGTDLTATAISLATSTDLIHWTRLASGPLFRDGYEARDPMVTRVGDQWVMYYDATSAPSGGDHVVAYRTSTDLIHWSGRNIAYTDPTTGDCCGNTESPFVVHRGDWWYLFIGPRLDYSGTDVYRSRDPFHFALADAVGHIASHAAEPVLDQNGAWWISAAGWGRGGVYLAPLTWHDGPVSGPHLYAMPADRSAVSRWDGSSWTVVGGPAGHLYGGGYGLFATDPGTGDLYRYNGTPGNWSRVGGPGASFAVNADGLYALAPDHSMVLRWTGSGTAWTRIGGPAAQIYAGGNDLFATNPDTGDIYRYNGTPENWTRIGGPGASFAVNANGLYGLTPDRSKVVEWTGNGTTWTQIGGPASRIHAGGEDLFATAPNTGDVYHYLGVENTWARAGGPGDAFTVNDTSLYGASGAGLFAWSGDGTGWTRVGDPVSEVVGGP</sequence>
<evidence type="ECO:0000313" key="6">
    <source>
        <dbReference type="EMBL" id="GLY78949.1"/>
    </source>
</evidence>
<dbReference type="SUPFAM" id="SSF75005">
    <property type="entry name" value="Arabinanase/levansucrase/invertase"/>
    <property type="match status" value="1"/>
</dbReference>
<evidence type="ECO:0000313" key="7">
    <source>
        <dbReference type="Proteomes" id="UP001165135"/>
    </source>
</evidence>
<feature type="signal peptide" evidence="4">
    <location>
        <begin position="1"/>
        <end position="23"/>
    </location>
</feature>
<feature type="domain" description="Glycosyl hydrolase family 32 N-terminal" evidence="5">
    <location>
        <begin position="45"/>
        <end position="212"/>
    </location>
</feature>
<dbReference type="GO" id="GO:0016798">
    <property type="term" value="F:hydrolase activity, acting on glycosyl bonds"/>
    <property type="evidence" value="ECO:0007669"/>
    <property type="project" value="UniProtKB-KW"/>
</dbReference>
<keyword evidence="3" id="KW-0326">Glycosidase</keyword>
<keyword evidence="4" id="KW-0732">Signal</keyword>
<comment type="caution">
    <text evidence="6">The sequence shown here is derived from an EMBL/GenBank/DDBJ whole genome shotgun (WGS) entry which is preliminary data.</text>
</comment>
<feature type="chain" id="PRO_5040938888" description="Glycosyl hydrolase family 32 N-terminal domain-containing protein" evidence="4">
    <location>
        <begin position="24"/>
        <end position="568"/>
    </location>
</feature>
<accession>A0A9W6RNG2</accession>
<dbReference type="Proteomes" id="UP001165135">
    <property type="component" value="Unassembled WGS sequence"/>
</dbReference>
<dbReference type="AlphaFoldDB" id="A0A9W6RNG2"/>
<evidence type="ECO:0000256" key="3">
    <source>
        <dbReference type="ARBA" id="ARBA00023295"/>
    </source>
</evidence>
<evidence type="ECO:0000256" key="2">
    <source>
        <dbReference type="ARBA" id="ARBA00022801"/>
    </source>
</evidence>
<evidence type="ECO:0000256" key="1">
    <source>
        <dbReference type="ARBA" id="ARBA00009902"/>
    </source>
</evidence>
<dbReference type="Pfam" id="PF19193">
    <property type="entry name" value="Tectonin"/>
    <property type="match status" value="1"/>
</dbReference>
<protein>
    <recommendedName>
        <fullName evidence="5">Glycosyl hydrolase family 32 N-terminal domain-containing protein</fullName>
    </recommendedName>
</protein>